<keyword evidence="1" id="KW-0732">Signal</keyword>
<evidence type="ECO:0000313" key="2">
    <source>
        <dbReference type="EMBL" id="KAK1363090.1"/>
    </source>
</evidence>
<feature type="signal peptide" evidence="1">
    <location>
        <begin position="1"/>
        <end position="17"/>
    </location>
</feature>
<protein>
    <submittedName>
        <fullName evidence="2">Uncharacterized protein</fullName>
    </submittedName>
</protein>
<name>A0AAD8M5P2_9APIA</name>
<evidence type="ECO:0000256" key="1">
    <source>
        <dbReference type="SAM" id="SignalP"/>
    </source>
</evidence>
<reference evidence="2" key="1">
    <citation type="submission" date="2023-02" db="EMBL/GenBank/DDBJ databases">
        <title>Genome of toxic invasive species Heracleum sosnowskyi carries increased number of genes despite the absence of recent whole-genome duplications.</title>
        <authorList>
            <person name="Schelkunov M."/>
            <person name="Shtratnikova V."/>
            <person name="Makarenko M."/>
            <person name="Klepikova A."/>
            <person name="Omelchenko D."/>
            <person name="Novikova G."/>
            <person name="Obukhova E."/>
            <person name="Bogdanov V."/>
            <person name="Penin A."/>
            <person name="Logacheva M."/>
        </authorList>
    </citation>
    <scope>NUCLEOTIDE SEQUENCE</scope>
    <source>
        <strain evidence="2">Hsosn_3</strain>
        <tissue evidence="2">Leaf</tissue>
    </source>
</reference>
<dbReference type="AlphaFoldDB" id="A0AAD8M5P2"/>
<dbReference type="EMBL" id="JAUIZM010000009">
    <property type="protein sequence ID" value="KAK1363090.1"/>
    <property type="molecule type" value="Genomic_DNA"/>
</dbReference>
<comment type="caution">
    <text evidence="2">The sequence shown here is derived from an EMBL/GenBank/DDBJ whole genome shotgun (WGS) entry which is preliminary data.</text>
</comment>
<accession>A0AAD8M5P2</accession>
<dbReference type="Proteomes" id="UP001237642">
    <property type="component" value="Unassembled WGS sequence"/>
</dbReference>
<organism evidence="2 3">
    <name type="scientific">Heracleum sosnowskyi</name>
    <dbReference type="NCBI Taxonomy" id="360622"/>
    <lineage>
        <taxon>Eukaryota</taxon>
        <taxon>Viridiplantae</taxon>
        <taxon>Streptophyta</taxon>
        <taxon>Embryophyta</taxon>
        <taxon>Tracheophyta</taxon>
        <taxon>Spermatophyta</taxon>
        <taxon>Magnoliopsida</taxon>
        <taxon>eudicotyledons</taxon>
        <taxon>Gunneridae</taxon>
        <taxon>Pentapetalae</taxon>
        <taxon>asterids</taxon>
        <taxon>campanulids</taxon>
        <taxon>Apiales</taxon>
        <taxon>Apiaceae</taxon>
        <taxon>Apioideae</taxon>
        <taxon>apioid superclade</taxon>
        <taxon>Tordylieae</taxon>
        <taxon>Tordyliinae</taxon>
        <taxon>Heracleum</taxon>
    </lineage>
</organism>
<evidence type="ECO:0000313" key="3">
    <source>
        <dbReference type="Proteomes" id="UP001237642"/>
    </source>
</evidence>
<proteinExistence type="predicted"/>
<feature type="chain" id="PRO_5042130407" evidence="1">
    <location>
        <begin position="18"/>
        <end position="137"/>
    </location>
</feature>
<keyword evidence="3" id="KW-1185">Reference proteome</keyword>
<sequence>MIKFLVTFFVLMNLAIAAIGVCNPDDFYIFQDIVAEIGDDDPLVPVNPRPTIVSKVYNMNPKCDYINVQLHCQGYYNDLGPDDPSKLKRSPDGRRCLVGQGGVIKANQVEAVVWRYKWKPRLMFGFYVVDCTQVCKP</sequence>
<reference evidence="2" key="2">
    <citation type="submission" date="2023-05" db="EMBL/GenBank/DDBJ databases">
        <authorList>
            <person name="Schelkunov M.I."/>
        </authorList>
    </citation>
    <scope>NUCLEOTIDE SEQUENCE</scope>
    <source>
        <strain evidence="2">Hsosn_3</strain>
        <tissue evidence="2">Leaf</tissue>
    </source>
</reference>
<gene>
    <name evidence="2" type="ORF">POM88_038651</name>
</gene>